<dbReference type="Pfam" id="PF11197">
    <property type="entry name" value="DUF2835"/>
    <property type="match status" value="1"/>
</dbReference>
<dbReference type="AlphaFoldDB" id="A0A0F9NN92"/>
<protein>
    <recommendedName>
        <fullName evidence="2">DUF2835 domain-containing protein</fullName>
    </recommendedName>
</protein>
<sequence>MASELRFHLNISREQALRYYQGMAKAVVVTTTTGQKLQFPAEHIRPFIDQNGISGQFKIQFDN</sequence>
<proteinExistence type="predicted"/>
<accession>A0A0F9NN92</accession>
<evidence type="ECO:0000313" key="1">
    <source>
        <dbReference type="EMBL" id="KKN19349.1"/>
    </source>
</evidence>
<reference evidence="1" key="1">
    <citation type="journal article" date="2015" name="Nature">
        <title>Complex archaea that bridge the gap between prokaryotes and eukaryotes.</title>
        <authorList>
            <person name="Spang A."/>
            <person name="Saw J.H."/>
            <person name="Jorgensen S.L."/>
            <person name="Zaremba-Niedzwiedzka K."/>
            <person name="Martijn J."/>
            <person name="Lind A.E."/>
            <person name="van Eijk R."/>
            <person name="Schleper C."/>
            <person name="Guy L."/>
            <person name="Ettema T.J."/>
        </authorList>
    </citation>
    <scope>NUCLEOTIDE SEQUENCE</scope>
</reference>
<dbReference type="EMBL" id="LAZR01003344">
    <property type="protein sequence ID" value="KKN19349.1"/>
    <property type="molecule type" value="Genomic_DNA"/>
</dbReference>
<comment type="caution">
    <text evidence="1">The sequence shown here is derived from an EMBL/GenBank/DDBJ whole genome shotgun (WGS) entry which is preliminary data.</text>
</comment>
<organism evidence="1">
    <name type="scientific">marine sediment metagenome</name>
    <dbReference type="NCBI Taxonomy" id="412755"/>
    <lineage>
        <taxon>unclassified sequences</taxon>
        <taxon>metagenomes</taxon>
        <taxon>ecological metagenomes</taxon>
    </lineage>
</organism>
<feature type="non-terminal residue" evidence="1">
    <location>
        <position position="63"/>
    </location>
</feature>
<gene>
    <name evidence="1" type="ORF">LCGC14_0946540</name>
</gene>
<dbReference type="InterPro" id="IPR021363">
    <property type="entry name" value="DUF2835"/>
</dbReference>
<name>A0A0F9NN92_9ZZZZ</name>
<evidence type="ECO:0008006" key="2">
    <source>
        <dbReference type="Google" id="ProtNLM"/>
    </source>
</evidence>